<dbReference type="InterPro" id="IPR023393">
    <property type="entry name" value="START-like_dom_sf"/>
</dbReference>
<dbReference type="Proteomes" id="UP001359485">
    <property type="component" value="Unassembled WGS sequence"/>
</dbReference>
<dbReference type="InterPro" id="IPR002913">
    <property type="entry name" value="START_lipid-bd_dom"/>
</dbReference>
<evidence type="ECO:0000313" key="3">
    <source>
        <dbReference type="Proteomes" id="UP001359485"/>
    </source>
</evidence>
<dbReference type="PROSITE" id="PS50848">
    <property type="entry name" value="START"/>
    <property type="match status" value="1"/>
</dbReference>
<dbReference type="SMART" id="SM00234">
    <property type="entry name" value="START"/>
    <property type="match status" value="1"/>
</dbReference>
<proteinExistence type="predicted"/>
<feature type="domain" description="START" evidence="1">
    <location>
        <begin position="20"/>
        <end position="161"/>
    </location>
</feature>
<dbReference type="Gene3D" id="3.30.530.20">
    <property type="match status" value="1"/>
</dbReference>
<gene>
    <name evidence="2" type="ORF">RUM44_011931</name>
</gene>
<dbReference type="InterPro" id="IPR051213">
    <property type="entry name" value="START_lipid_transfer"/>
</dbReference>
<accession>A0ABR1B9X1</accession>
<reference evidence="2 3" key="1">
    <citation type="submission" date="2023-09" db="EMBL/GenBank/DDBJ databases">
        <title>Genomes of two closely related lineages of the louse Polyplax serrata with different host specificities.</title>
        <authorList>
            <person name="Martinu J."/>
            <person name="Tarabai H."/>
            <person name="Stefka J."/>
            <person name="Hypsa V."/>
        </authorList>
    </citation>
    <scope>NUCLEOTIDE SEQUENCE [LARGE SCALE GENOMIC DNA]</scope>
    <source>
        <strain evidence="2">98ZLc_SE</strain>
    </source>
</reference>
<evidence type="ECO:0000259" key="1">
    <source>
        <dbReference type="PROSITE" id="PS50848"/>
    </source>
</evidence>
<sequence>MVVSVPFLEPRIPEDKDFLLLKEMVLERENWTFDYDKAGIKIWSRVSQHASIKMVKVWSHFPTVSSRNLYNTILDPNYRPHWDPHLQHGCQIGYLNYNSVISYYAVSCPPPLRTRDFVLQTSWLDNGSELFVINHSVCHKDYPPKKGFIRGISFFTGYLIKCTNPQGIVPAWIVNKCTQIFAPRFVKQLEKAAFGYQEWKSQNNPTLYPWLFPKQRQLPVISLADCRPSHEEQESSFFKDLANANIKLDWWSREPQVRFAPTKKCSSELLVSNGQENKISTITDRASNDVHSAPHTVKLPKEVSKKSGSKHT</sequence>
<dbReference type="PANTHER" id="PTHR19308:SF14">
    <property type="entry name" value="START DOMAIN-CONTAINING PROTEIN"/>
    <property type="match status" value="1"/>
</dbReference>
<name>A0ABR1B9X1_POLSC</name>
<dbReference type="PANTHER" id="PTHR19308">
    <property type="entry name" value="PHOSPHATIDYLCHOLINE TRANSFER PROTEIN"/>
    <property type="match status" value="1"/>
</dbReference>
<dbReference type="EMBL" id="JAWJWF010000001">
    <property type="protein sequence ID" value="KAK6640245.1"/>
    <property type="molecule type" value="Genomic_DNA"/>
</dbReference>
<dbReference type="SUPFAM" id="SSF55961">
    <property type="entry name" value="Bet v1-like"/>
    <property type="match status" value="1"/>
</dbReference>
<organism evidence="2 3">
    <name type="scientific">Polyplax serrata</name>
    <name type="common">Common mouse louse</name>
    <dbReference type="NCBI Taxonomy" id="468196"/>
    <lineage>
        <taxon>Eukaryota</taxon>
        <taxon>Metazoa</taxon>
        <taxon>Ecdysozoa</taxon>
        <taxon>Arthropoda</taxon>
        <taxon>Hexapoda</taxon>
        <taxon>Insecta</taxon>
        <taxon>Pterygota</taxon>
        <taxon>Neoptera</taxon>
        <taxon>Paraneoptera</taxon>
        <taxon>Psocodea</taxon>
        <taxon>Troctomorpha</taxon>
        <taxon>Phthiraptera</taxon>
        <taxon>Anoplura</taxon>
        <taxon>Polyplacidae</taxon>
        <taxon>Polyplax</taxon>
    </lineage>
</organism>
<evidence type="ECO:0000313" key="2">
    <source>
        <dbReference type="EMBL" id="KAK6640245.1"/>
    </source>
</evidence>
<keyword evidence="3" id="KW-1185">Reference proteome</keyword>
<comment type="caution">
    <text evidence="2">The sequence shown here is derived from an EMBL/GenBank/DDBJ whole genome shotgun (WGS) entry which is preliminary data.</text>
</comment>
<dbReference type="Pfam" id="PF01852">
    <property type="entry name" value="START"/>
    <property type="match status" value="1"/>
</dbReference>
<protein>
    <recommendedName>
        <fullName evidence="1">START domain-containing protein</fullName>
    </recommendedName>
</protein>